<evidence type="ECO:0000313" key="5">
    <source>
        <dbReference type="Proteomes" id="UP000044071"/>
    </source>
</evidence>
<accession>A0A078KX21</accession>
<dbReference type="InterPro" id="IPR014030">
    <property type="entry name" value="Ketoacyl_synth_N"/>
</dbReference>
<keyword evidence="5" id="KW-1185">Reference proteome</keyword>
<sequence>MAILPDVINKNLVDMDEIEFTLHSLLGSDTGVFIGISTNDYGELIQQNGHLNEINAYIGADNALSTASGRIVYQLGLQGPNLAIDSACSSSFDMYCNFIKFNKFSFSKEEPELISQAGDTNAEQELMPGALYADD</sequence>
<dbReference type="InterPro" id="IPR016039">
    <property type="entry name" value="Thiolase-like"/>
</dbReference>
<dbReference type="GO" id="GO:0006633">
    <property type="term" value="P:fatty acid biosynthetic process"/>
    <property type="evidence" value="ECO:0007669"/>
    <property type="project" value="TreeGrafter"/>
</dbReference>
<dbReference type="EMBL" id="CCSB01000001">
    <property type="protein sequence ID" value="CDZ76273.1"/>
    <property type="molecule type" value="Genomic_DNA"/>
</dbReference>
<feature type="domain" description="Beta-ketoacyl synthase-like N-terminal" evidence="3">
    <location>
        <begin position="19"/>
        <end position="93"/>
    </location>
</feature>
<dbReference type="eggNOG" id="COG3321">
    <property type="taxonomic scope" value="Bacteria"/>
</dbReference>
<dbReference type="Gene3D" id="3.40.47.10">
    <property type="match status" value="1"/>
</dbReference>
<dbReference type="STRING" id="1034943.BN59_00540"/>
<evidence type="ECO:0000313" key="4">
    <source>
        <dbReference type="EMBL" id="CDZ76273.1"/>
    </source>
</evidence>
<dbReference type="SUPFAM" id="SSF53901">
    <property type="entry name" value="Thiolase-like"/>
    <property type="match status" value="1"/>
</dbReference>
<protein>
    <submittedName>
        <fullName evidence="4">Erythronolide synthase, modules 5 and 6</fullName>
    </submittedName>
</protein>
<organism evidence="4 5">
    <name type="scientific">Legionella massiliensis</name>
    <dbReference type="NCBI Taxonomy" id="1034943"/>
    <lineage>
        <taxon>Bacteria</taxon>
        <taxon>Pseudomonadati</taxon>
        <taxon>Pseudomonadota</taxon>
        <taxon>Gammaproteobacteria</taxon>
        <taxon>Legionellales</taxon>
        <taxon>Legionellaceae</taxon>
        <taxon>Legionella</taxon>
    </lineage>
</organism>
<dbReference type="Proteomes" id="UP000044071">
    <property type="component" value="Unassembled WGS sequence"/>
</dbReference>
<evidence type="ECO:0000256" key="2">
    <source>
        <dbReference type="ARBA" id="ARBA00022553"/>
    </source>
</evidence>
<keyword evidence="1" id="KW-0596">Phosphopantetheine</keyword>
<keyword evidence="2" id="KW-0597">Phosphoprotein</keyword>
<dbReference type="PANTHER" id="PTHR43775:SF37">
    <property type="entry name" value="SI:DKEY-61P9.11"/>
    <property type="match status" value="1"/>
</dbReference>
<dbReference type="PANTHER" id="PTHR43775">
    <property type="entry name" value="FATTY ACID SYNTHASE"/>
    <property type="match status" value="1"/>
</dbReference>
<gene>
    <name evidence="4" type="primary">eryA</name>
    <name evidence="4" type="ORF">BN59_00540</name>
</gene>
<dbReference type="AlphaFoldDB" id="A0A078KX21"/>
<dbReference type="Pfam" id="PF00109">
    <property type="entry name" value="ketoacyl-synt"/>
    <property type="match status" value="1"/>
</dbReference>
<name>A0A078KX21_9GAMM</name>
<evidence type="ECO:0000256" key="1">
    <source>
        <dbReference type="ARBA" id="ARBA00022450"/>
    </source>
</evidence>
<dbReference type="GO" id="GO:0004312">
    <property type="term" value="F:fatty acid synthase activity"/>
    <property type="evidence" value="ECO:0007669"/>
    <property type="project" value="TreeGrafter"/>
</dbReference>
<reference evidence="4 5" key="1">
    <citation type="submission" date="2014-06" db="EMBL/GenBank/DDBJ databases">
        <authorList>
            <person name="Urmite Genomes Urmite Genomes"/>
        </authorList>
    </citation>
    <scope>NUCLEOTIDE SEQUENCE [LARGE SCALE GENOMIC DNA]</scope>
</reference>
<evidence type="ECO:0000259" key="3">
    <source>
        <dbReference type="Pfam" id="PF00109"/>
    </source>
</evidence>
<proteinExistence type="predicted"/>
<dbReference type="RefSeq" id="WP_043872842.1">
    <property type="nucleotide sequence ID" value="NZ_CCVW01000001.1"/>
</dbReference>
<dbReference type="InterPro" id="IPR050091">
    <property type="entry name" value="PKS_NRPS_Biosynth_Enz"/>
</dbReference>
<dbReference type="OrthoDB" id="6437095at2"/>